<dbReference type="AlphaFoldDB" id="A0AAV5DLD3"/>
<evidence type="ECO:0000313" key="1">
    <source>
        <dbReference type="EMBL" id="GJN11454.1"/>
    </source>
</evidence>
<name>A0AAV5DLD3_ELECO</name>
<proteinExistence type="predicted"/>
<dbReference type="EMBL" id="BQKI01000018">
    <property type="protein sequence ID" value="GJN11454.1"/>
    <property type="molecule type" value="Genomic_DNA"/>
</dbReference>
<protein>
    <submittedName>
        <fullName evidence="1">Uncharacterized protein</fullName>
    </submittedName>
</protein>
<evidence type="ECO:0000313" key="2">
    <source>
        <dbReference type="Proteomes" id="UP001054889"/>
    </source>
</evidence>
<keyword evidence="2" id="KW-1185">Reference proteome</keyword>
<accession>A0AAV5DLD3</accession>
<organism evidence="1 2">
    <name type="scientific">Eleusine coracana subsp. coracana</name>
    <dbReference type="NCBI Taxonomy" id="191504"/>
    <lineage>
        <taxon>Eukaryota</taxon>
        <taxon>Viridiplantae</taxon>
        <taxon>Streptophyta</taxon>
        <taxon>Embryophyta</taxon>
        <taxon>Tracheophyta</taxon>
        <taxon>Spermatophyta</taxon>
        <taxon>Magnoliopsida</taxon>
        <taxon>Liliopsida</taxon>
        <taxon>Poales</taxon>
        <taxon>Poaceae</taxon>
        <taxon>PACMAD clade</taxon>
        <taxon>Chloridoideae</taxon>
        <taxon>Cynodonteae</taxon>
        <taxon>Eleusininae</taxon>
        <taxon>Eleusine</taxon>
    </lineage>
</organism>
<gene>
    <name evidence="1" type="primary">ga29649</name>
    <name evidence="1" type="ORF">PR202_ga29649</name>
</gene>
<reference evidence="1" key="1">
    <citation type="journal article" date="2018" name="DNA Res.">
        <title>Multiple hybrid de novo genome assembly of finger millet, an orphan allotetraploid crop.</title>
        <authorList>
            <person name="Hatakeyama M."/>
            <person name="Aluri S."/>
            <person name="Balachadran M.T."/>
            <person name="Sivarajan S.R."/>
            <person name="Patrignani A."/>
            <person name="Gruter S."/>
            <person name="Poveda L."/>
            <person name="Shimizu-Inatsugi R."/>
            <person name="Baeten J."/>
            <person name="Francoijs K.J."/>
            <person name="Nataraja K.N."/>
            <person name="Reddy Y.A.N."/>
            <person name="Phadnis S."/>
            <person name="Ravikumar R.L."/>
            <person name="Schlapbach R."/>
            <person name="Sreeman S.M."/>
            <person name="Shimizu K.K."/>
        </authorList>
    </citation>
    <scope>NUCLEOTIDE SEQUENCE</scope>
</reference>
<comment type="caution">
    <text evidence="1">The sequence shown here is derived from an EMBL/GenBank/DDBJ whole genome shotgun (WGS) entry which is preliminary data.</text>
</comment>
<dbReference type="Proteomes" id="UP001054889">
    <property type="component" value="Unassembled WGS sequence"/>
</dbReference>
<sequence length="114" mass="12832">MVQFSLAARGGLAPCQESEEEELEIPACSGVTEIELKLDYRWRLRLPLAGMFTALHDLTLQFARVEGSELTALVSTQCPRLRTLRLCVTLCVFSDVTLRTDSLESLMFHVDNTR</sequence>
<reference evidence="1" key="2">
    <citation type="submission" date="2021-12" db="EMBL/GenBank/DDBJ databases">
        <title>Resequencing data analysis of finger millet.</title>
        <authorList>
            <person name="Hatakeyama M."/>
            <person name="Aluri S."/>
            <person name="Balachadran M.T."/>
            <person name="Sivarajan S.R."/>
            <person name="Poveda L."/>
            <person name="Shimizu-Inatsugi R."/>
            <person name="Schlapbach R."/>
            <person name="Sreeman S.M."/>
            <person name="Shimizu K.K."/>
        </authorList>
    </citation>
    <scope>NUCLEOTIDE SEQUENCE</scope>
</reference>